<dbReference type="OrthoDB" id="6923871at2759"/>
<comment type="caution">
    <text evidence="1">The sequence shown here is derived from an EMBL/GenBank/DDBJ whole genome shotgun (WGS) entry which is preliminary data.</text>
</comment>
<reference evidence="1" key="1">
    <citation type="submission" date="2022-03" db="EMBL/GenBank/DDBJ databases">
        <authorList>
            <person name="Lindestad O."/>
        </authorList>
    </citation>
    <scope>NUCLEOTIDE SEQUENCE</scope>
</reference>
<proteinExistence type="predicted"/>
<accession>A0A8S4R2J4</accession>
<name>A0A8S4R2J4_9NEOP</name>
<dbReference type="AlphaFoldDB" id="A0A8S4R2J4"/>
<evidence type="ECO:0000313" key="1">
    <source>
        <dbReference type="EMBL" id="CAH2229423.1"/>
    </source>
</evidence>
<gene>
    <name evidence="1" type="primary">jg14882</name>
    <name evidence="1" type="ORF">PAEG_LOCUS8901</name>
</gene>
<organism evidence="1 2">
    <name type="scientific">Pararge aegeria aegeria</name>
    <dbReference type="NCBI Taxonomy" id="348720"/>
    <lineage>
        <taxon>Eukaryota</taxon>
        <taxon>Metazoa</taxon>
        <taxon>Ecdysozoa</taxon>
        <taxon>Arthropoda</taxon>
        <taxon>Hexapoda</taxon>
        <taxon>Insecta</taxon>
        <taxon>Pterygota</taxon>
        <taxon>Neoptera</taxon>
        <taxon>Endopterygota</taxon>
        <taxon>Lepidoptera</taxon>
        <taxon>Glossata</taxon>
        <taxon>Ditrysia</taxon>
        <taxon>Papilionoidea</taxon>
        <taxon>Nymphalidae</taxon>
        <taxon>Satyrinae</taxon>
        <taxon>Satyrini</taxon>
        <taxon>Parargina</taxon>
        <taxon>Pararge</taxon>
    </lineage>
</organism>
<protein>
    <submittedName>
        <fullName evidence="1">Jg14882 protein</fullName>
    </submittedName>
</protein>
<dbReference type="Proteomes" id="UP000838756">
    <property type="component" value="Unassembled WGS sequence"/>
</dbReference>
<keyword evidence="2" id="KW-1185">Reference proteome</keyword>
<evidence type="ECO:0000313" key="2">
    <source>
        <dbReference type="Proteomes" id="UP000838756"/>
    </source>
</evidence>
<sequence length="161" mass="17224">MGLISRQGVTERAMERTMLGVSLRDRSRRSYSQSSTSRKFGSLHPVVSTKTGNIKFWEILLRESPPKSVFGGDTLLKVLANESAIKTVGRAVGVIRMGTVRTEKVSEIALQKAPKPDCAAGGVCGGLPLARSMARCAPAVGRALPPAPRVRVPAELAERVT</sequence>
<dbReference type="EMBL" id="CAKXAJ010024721">
    <property type="protein sequence ID" value="CAH2229423.1"/>
    <property type="molecule type" value="Genomic_DNA"/>
</dbReference>